<dbReference type="AlphaFoldDB" id="A0A3B6CJM2"/>
<feature type="domain" description="KIB1-4 beta-propeller" evidence="1">
    <location>
        <begin position="119"/>
        <end position="177"/>
    </location>
</feature>
<reference evidence="2" key="1">
    <citation type="submission" date="2018-08" db="EMBL/GenBank/DDBJ databases">
        <authorList>
            <person name="Rossello M."/>
        </authorList>
    </citation>
    <scope>NUCLEOTIDE SEQUENCE [LARGE SCALE GENOMIC DNA]</scope>
    <source>
        <strain evidence="2">cv. Chinese Spring</strain>
    </source>
</reference>
<dbReference type="EnsemblPlants" id="TraesCS2B02G622100.1">
    <property type="protein sequence ID" value="TraesCS2B02G622100.1"/>
    <property type="gene ID" value="TraesCS2B02G622100"/>
</dbReference>
<dbReference type="Pfam" id="PF03478">
    <property type="entry name" value="Beta-prop_KIB1-4"/>
    <property type="match status" value="1"/>
</dbReference>
<dbReference type="PaxDb" id="4565-Traes_2BL_989C4938E.2"/>
<sequence length="220" mass="23949">MRRYFYRKVVLSDSAAIAMLITDLRYACGGRLVPSRHGITKAGTKCARWPRPPSRDSIEAAVHHEGRFYSITYSGEVEAWEQDADGTGVFTNHQCGGSARAALVRPPQVPGEGPYAGAEQWKAAGDISDAALFVGVNGSLCVSRKGAPELRAGCVYHTADDLSLYYPDNQHGAGVFSLKDVREEKVEGLVPHRNKPPSAWFTLHPMTGFMIDSDLVAWVG</sequence>
<accession>A0A3B6CJM2</accession>
<dbReference type="InterPro" id="IPR005174">
    <property type="entry name" value="KIB1-4_b-propeller"/>
</dbReference>
<dbReference type="STRING" id="4565.A0A3B6CJM2"/>
<dbReference type="OrthoDB" id="694239at2759"/>
<dbReference type="PANTHER" id="PTHR45560:SF6">
    <property type="entry name" value="DUF295 DOMAIN-CONTAINING PROTEIN"/>
    <property type="match status" value="1"/>
</dbReference>
<dbReference type="Gramene" id="TraesCS2B03G1563800.1">
    <property type="protein sequence ID" value="TraesCS2B03G1563800.1.CDS"/>
    <property type="gene ID" value="TraesCS2B03G1563800"/>
</dbReference>
<keyword evidence="3" id="KW-1185">Reference proteome</keyword>
<organism evidence="2">
    <name type="scientific">Triticum aestivum</name>
    <name type="common">Wheat</name>
    <dbReference type="NCBI Taxonomy" id="4565"/>
    <lineage>
        <taxon>Eukaryota</taxon>
        <taxon>Viridiplantae</taxon>
        <taxon>Streptophyta</taxon>
        <taxon>Embryophyta</taxon>
        <taxon>Tracheophyta</taxon>
        <taxon>Spermatophyta</taxon>
        <taxon>Magnoliopsida</taxon>
        <taxon>Liliopsida</taxon>
        <taxon>Poales</taxon>
        <taxon>Poaceae</taxon>
        <taxon>BOP clade</taxon>
        <taxon>Pooideae</taxon>
        <taxon>Triticodae</taxon>
        <taxon>Triticeae</taxon>
        <taxon>Triticinae</taxon>
        <taxon>Triticum</taxon>
    </lineage>
</organism>
<dbReference type="Gramene" id="TraesWEE_scaffold_089351_01G000100.1">
    <property type="protein sequence ID" value="TraesWEE_scaffold_089351_01G000100.1"/>
    <property type="gene ID" value="TraesWEE_scaffold_089351_01G000100"/>
</dbReference>
<reference evidence="2" key="2">
    <citation type="submission" date="2018-10" db="UniProtKB">
        <authorList>
            <consortium name="EnsemblPlants"/>
        </authorList>
    </citation>
    <scope>IDENTIFICATION</scope>
</reference>
<protein>
    <recommendedName>
        <fullName evidence="1">KIB1-4 beta-propeller domain-containing protein</fullName>
    </recommendedName>
</protein>
<name>A0A3B6CJM2_WHEAT</name>
<dbReference type="PANTHER" id="PTHR45560">
    <property type="entry name" value="OS04G0163150 PROTEIN-RELATED"/>
    <property type="match status" value="1"/>
</dbReference>
<dbReference type="Proteomes" id="UP000019116">
    <property type="component" value="Chromosome 2B"/>
</dbReference>
<dbReference type="Gramene" id="TraesCS2B02G622100.1">
    <property type="protein sequence ID" value="TraesCS2B02G622100.1"/>
    <property type="gene ID" value="TraesCS2B02G622100"/>
</dbReference>
<evidence type="ECO:0000313" key="2">
    <source>
        <dbReference type="EnsemblPlants" id="TraesCS2B02G622100.1"/>
    </source>
</evidence>
<evidence type="ECO:0000313" key="3">
    <source>
        <dbReference type="Proteomes" id="UP000019116"/>
    </source>
</evidence>
<proteinExistence type="predicted"/>
<evidence type="ECO:0000259" key="1">
    <source>
        <dbReference type="Pfam" id="PF03478"/>
    </source>
</evidence>